<evidence type="ECO:0000256" key="3">
    <source>
        <dbReference type="ARBA" id="ARBA00022448"/>
    </source>
</evidence>
<accession>A0ABT6ZT25</accession>
<dbReference type="SUPFAM" id="SSF53850">
    <property type="entry name" value="Periplasmic binding protein-like II"/>
    <property type="match status" value="1"/>
</dbReference>
<dbReference type="EMBL" id="JANCPR020000008">
    <property type="protein sequence ID" value="MDJ1132210.1"/>
    <property type="molecule type" value="Genomic_DNA"/>
</dbReference>
<evidence type="ECO:0000313" key="7">
    <source>
        <dbReference type="EMBL" id="MDJ1132210.1"/>
    </source>
</evidence>
<dbReference type="PANTHER" id="PTHR30290">
    <property type="entry name" value="PERIPLASMIC BINDING COMPONENT OF ABC TRANSPORTER"/>
    <property type="match status" value="1"/>
</dbReference>
<evidence type="ECO:0000256" key="5">
    <source>
        <dbReference type="SAM" id="SignalP"/>
    </source>
</evidence>
<comment type="similarity">
    <text evidence="2">Belongs to the bacterial solute-binding protein 5 family.</text>
</comment>
<sequence>MNRKTVVLPVLAGLLAPVLAACGSEGSGNGDGDPIVVGTTDHFVASKDTPAPFDPAAAYDVAAWSVMRNTLQTLVRLPRSGTEPEMDAARKCGFTDAQNEQYRCTLRKGLTFSNGHELEAKDVEFSLKRLLRIKHVGGPSSLFANLDKVEATGARQVVFHLKKPDATFPYKLSTPAAAIVDSETYPANALAKGFKMTGSGPYALDDFDSKDGKATLSKNPHYKGGLELHNSKIELRFFDSARGMEKALKAGDIDVMGRTISPEQVQRLGNAKDKGIELVEQPGQEIRYLAFDTDAPITGKKAVRQAMAQIVDRQKIVRDAYNRSAEPLYSLVPAGLPSHRNSFFNTYGGEPDAAAAKRTLAKAGIDTPVKLTLTYTTDHYGEATAKEFATLKKQLNGSGLFDVDTKGVKWDSFRPAATSGKYEVYGYGWYPDFPDADNFIAPFFEKDNFLGSPYSNREIREKLLPQTRRQTERGSTTNAFGRAQDIIAEDVPVLPLWQGKQYLAARDDITGVEWALNSASVLQFWELGRGAEG</sequence>
<evidence type="ECO:0000313" key="8">
    <source>
        <dbReference type="Proteomes" id="UP001214441"/>
    </source>
</evidence>
<dbReference type="InterPro" id="IPR030678">
    <property type="entry name" value="Peptide/Ni-bd"/>
</dbReference>
<keyword evidence="8" id="KW-1185">Reference proteome</keyword>
<dbReference type="PROSITE" id="PS51257">
    <property type="entry name" value="PROKAR_LIPOPROTEIN"/>
    <property type="match status" value="1"/>
</dbReference>
<name>A0ABT6ZT25_9ACTN</name>
<comment type="caution">
    <text evidence="7">The sequence shown here is derived from an EMBL/GenBank/DDBJ whole genome shotgun (WGS) entry which is preliminary data.</text>
</comment>
<dbReference type="Gene3D" id="3.90.76.10">
    <property type="entry name" value="Dipeptide-binding Protein, Domain 1"/>
    <property type="match status" value="1"/>
</dbReference>
<evidence type="ECO:0000259" key="6">
    <source>
        <dbReference type="Pfam" id="PF00496"/>
    </source>
</evidence>
<dbReference type="Gene3D" id="3.40.190.10">
    <property type="entry name" value="Periplasmic binding protein-like II"/>
    <property type="match status" value="1"/>
</dbReference>
<dbReference type="InterPro" id="IPR039424">
    <property type="entry name" value="SBP_5"/>
</dbReference>
<dbReference type="PANTHER" id="PTHR30290:SF10">
    <property type="entry name" value="PERIPLASMIC OLIGOPEPTIDE-BINDING PROTEIN-RELATED"/>
    <property type="match status" value="1"/>
</dbReference>
<evidence type="ECO:0000256" key="4">
    <source>
        <dbReference type="ARBA" id="ARBA00022729"/>
    </source>
</evidence>
<dbReference type="RefSeq" id="WP_274038764.1">
    <property type="nucleotide sequence ID" value="NZ_JANCPR020000008.1"/>
</dbReference>
<keyword evidence="4 5" id="KW-0732">Signal</keyword>
<feature type="chain" id="PRO_5047413211" evidence="5">
    <location>
        <begin position="21"/>
        <end position="533"/>
    </location>
</feature>
<dbReference type="Pfam" id="PF00496">
    <property type="entry name" value="SBP_bac_5"/>
    <property type="match status" value="1"/>
</dbReference>
<evidence type="ECO:0000256" key="1">
    <source>
        <dbReference type="ARBA" id="ARBA00004196"/>
    </source>
</evidence>
<comment type="subcellular location">
    <subcellularLocation>
        <location evidence="1">Cell envelope</location>
    </subcellularLocation>
</comment>
<dbReference type="Gene3D" id="3.10.105.10">
    <property type="entry name" value="Dipeptide-binding Protein, Domain 3"/>
    <property type="match status" value="1"/>
</dbReference>
<proteinExistence type="inferred from homology"/>
<dbReference type="Proteomes" id="UP001214441">
    <property type="component" value="Unassembled WGS sequence"/>
</dbReference>
<feature type="signal peptide" evidence="5">
    <location>
        <begin position="1"/>
        <end position="20"/>
    </location>
</feature>
<keyword evidence="3" id="KW-0813">Transport</keyword>
<reference evidence="7 8" key="1">
    <citation type="submission" date="2023-05" db="EMBL/GenBank/DDBJ databases">
        <title>Streptantibioticus silvisoli sp. nov., acidotolerant actinomycetes 1 from pine litter.</title>
        <authorList>
            <person name="Swiecimska M."/>
            <person name="Golinska P."/>
            <person name="Sangal V."/>
            <person name="Wachnowicz B."/>
            <person name="Goodfellow M."/>
        </authorList>
    </citation>
    <scope>NUCLEOTIDE SEQUENCE [LARGE SCALE GENOMIC DNA]</scope>
    <source>
        <strain evidence="7 8">DSM 42109</strain>
    </source>
</reference>
<dbReference type="InterPro" id="IPR000914">
    <property type="entry name" value="SBP_5_dom"/>
</dbReference>
<dbReference type="PIRSF" id="PIRSF002741">
    <property type="entry name" value="MppA"/>
    <property type="match status" value="1"/>
</dbReference>
<feature type="domain" description="Solute-binding protein family 5" evidence="6">
    <location>
        <begin position="87"/>
        <end position="448"/>
    </location>
</feature>
<protein>
    <submittedName>
        <fullName evidence="7">ABC transporter substrate-binding protein</fullName>
    </submittedName>
</protein>
<organism evidence="7 8">
    <name type="scientific">Streptomyces iconiensis</name>
    <dbReference type="NCBI Taxonomy" id="1384038"/>
    <lineage>
        <taxon>Bacteria</taxon>
        <taxon>Bacillati</taxon>
        <taxon>Actinomycetota</taxon>
        <taxon>Actinomycetes</taxon>
        <taxon>Kitasatosporales</taxon>
        <taxon>Streptomycetaceae</taxon>
        <taxon>Streptomyces</taxon>
    </lineage>
</organism>
<gene>
    <name evidence="7" type="ORF">NMN56_009655</name>
</gene>
<evidence type="ECO:0000256" key="2">
    <source>
        <dbReference type="ARBA" id="ARBA00005695"/>
    </source>
</evidence>